<feature type="domain" description="RNase H type-1" evidence="1">
    <location>
        <begin position="19"/>
        <end position="127"/>
    </location>
</feature>
<dbReference type="Proteomes" id="UP001454036">
    <property type="component" value="Unassembled WGS sequence"/>
</dbReference>
<dbReference type="PANTHER" id="PTHR47723:SF19">
    <property type="entry name" value="POLYNUCLEOTIDYL TRANSFERASE, RIBONUCLEASE H-LIKE SUPERFAMILY PROTEIN"/>
    <property type="match status" value="1"/>
</dbReference>
<dbReference type="AlphaFoldDB" id="A0AAV3R5D6"/>
<keyword evidence="3" id="KW-1185">Reference proteome</keyword>
<dbReference type="GO" id="GO:0003676">
    <property type="term" value="F:nucleic acid binding"/>
    <property type="evidence" value="ECO:0007669"/>
    <property type="project" value="InterPro"/>
</dbReference>
<evidence type="ECO:0000313" key="3">
    <source>
        <dbReference type="Proteomes" id="UP001454036"/>
    </source>
</evidence>
<name>A0AAV3R5D6_LITER</name>
<dbReference type="InterPro" id="IPR036397">
    <property type="entry name" value="RNaseH_sf"/>
</dbReference>
<dbReference type="GO" id="GO:0004523">
    <property type="term" value="F:RNA-DNA hybrid ribonuclease activity"/>
    <property type="evidence" value="ECO:0007669"/>
    <property type="project" value="InterPro"/>
</dbReference>
<dbReference type="PANTHER" id="PTHR47723">
    <property type="entry name" value="OS05G0353850 PROTEIN"/>
    <property type="match status" value="1"/>
</dbReference>
<protein>
    <recommendedName>
        <fullName evidence="1">RNase H type-1 domain-containing protein</fullName>
    </recommendedName>
</protein>
<evidence type="ECO:0000313" key="2">
    <source>
        <dbReference type="EMBL" id="GAA0171535.1"/>
    </source>
</evidence>
<comment type="caution">
    <text evidence="2">The sequence shown here is derived from an EMBL/GenBank/DDBJ whole genome shotgun (WGS) entry which is preliminary data.</text>
</comment>
<gene>
    <name evidence="2" type="ORF">LIER_41177</name>
</gene>
<proteinExistence type="predicted"/>
<evidence type="ECO:0000259" key="1">
    <source>
        <dbReference type="Pfam" id="PF13456"/>
    </source>
</evidence>
<reference evidence="2 3" key="1">
    <citation type="submission" date="2024-01" db="EMBL/GenBank/DDBJ databases">
        <title>The complete chloroplast genome sequence of Lithospermum erythrorhizon: insights into the phylogenetic relationship among Boraginaceae species and the maternal lineages of purple gromwells.</title>
        <authorList>
            <person name="Okada T."/>
            <person name="Watanabe K."/>
        </authorList>
    </citation>
    <scope>NUCLEOTIDE SEQUENCE [LARGE SCALE GENOMIC DNA]</scope>
</reference>
<dbReference type="SUPFAM" id="SSF53098">
    <property type="entry name" value="Ribonuclease H-like"/>
    <property type="match status" value="1"/>
</dbReference>
<organism evidence="2 3">
    <name type="scientific">Lithospermum erythrorhizon</name>
    <name type="common">Purple gromwell</name>
    <name type="synonym">Lithospermum officinale var. erythrorhizon</name>
    <dbReference type="NCBI Taxonomy" id="34254"/>
    <lineage>
        <taxon>Eukaryota</taxon>
        <taxon>Viridiplantae</taxon>
        <taxon>Streptophyta</taxon>
        <taxon>Embryophyta</taxon>
        <taxon>Tracheophyta</taxon>
        <taxon>Spermatophyta</taxon>
        <taxon>Magnoliopsida</taxon>
        <taxon>eudicotyledons</taxon>
        <taxon>Gunneridae</taxon>
        <taxon>Pentapetalae</taxon>
        <taxon>asterids</taxon>
        <taxon>lamiids</taxon>
        <taxon>Boraginales</taxon>
        <taxon>Boraginaceae</taxon>
        <taxon>Boraginoideae</taxon>
        <taxon>Lithospermeae</taxon>
        <taxon>Lithospermum</taxon>
    </lineage>
</organism>
<dbReference type="EMBL" id="BAABME010025112">
    <property type="protein sequence ID" value="GAA0171535.1"/>
    <property type="molecule type" value="Genomic_DNA"/>
</dbReference>
<dbReference type="Pfam" id="PF13456">
    <property type="entry name" value="RVT_3"/>
    <property type="match status" value="1"/>
</dbReference>
<sequence>MINYKHWKGDLENSVLKLNIDGAFKANFVGLRGIIRDGRGNIVIVVGFYVATNSPLNAELMDAHHILAWCYNRGFTYLRVKTDSLLLNKMVQGKKANWLSYNMVAKVHSLLKDSRLELIPIWLEQNQGVPYVRG</sequence>
<dbReference type="InterPro" id="IPR053151">
    <property type="entry name" value="RNase_H-like"/>
</dbReference>
<dbReference type="InterPro" id="IPR012337">
    <property type="entry name" value="RNaseH-like_sf"/>
</dbReference>
<dbReference type="InterPro" id="IPR002156">
    <property type="entry name" value="RNaseH_domain"/>
</dbReference>
<accession>A0AAV3R5D6</accession>
<dbReference type="Gene3D" id="3.30.420.10">
    <property type="entry name" value="Ribonuclease H-like superfamily/Ribonuclease H"/>
    <property type="match status" value="1"/>
</dbReference>